<keyword evidence="1" id="KW-0812">Transmembrane</keyword>
<reference evidence="2" key="2">
    <citation type="submission" date="2015-06" db="UniProtKB">
        <authorList>
            <consortium name="EnsemblMetazoa"/>
        </authorList>
    </citation>
    <scope>IDENTIFICATION</scope>
</reference>
<keyword evidence="1" id="KW-1133">Transmembrane helix</keyword>
<dbReference type="AlphaFoldDB" id="T1H445"/>
<accession>T1H445</accession>
<dbReference type="HOGENOM" id="CLU_2298722_0_0_1"/>
<feature type="transmembrane region" description="Helical" evidence="1">
    <location>
        <begin position="55"/>
        <end position="75"/>
    </location>
</feature>
<organism evidence="2 3">
    <name type="scientific">Megaselia scalaris</name>
    <name type="common">Humpbacked fly</name>
    <name type="synonym">Phora scalaris</name>
    <dbReference type="NCBI Taxonomy" id="36166"/>
    <lineage>
        <taxon>Eukaryota</taxon>
        <taxon>Metazoa</taxon>
        <taxon>Ecdysozoa</taxon>
        <taxon>Arthropoda</taxon>
        <taxon>Hexapoda</taxon>
        <taxon>Insecta</taxon>
        <taxon>Pterygota</taxon>
        <taxon>Neoptera</taxon>
        <taxon>Endopterygota</taxon>
        <taxon>Diptera</taxon>
        <taxon>Brachycera</taxon>
        <taxon>Muscomorpha</taxon>
        <taxon>Platypezoidea</taxon>
        <taxon>Phoridae</taxon>
        <taxon>Megaseliini</taxon>
        <taxon>Megaselia</taxon>
    </lineage>
</organism>
<proteinExistence type="predicted"/>
<dbReference type="EMBL" id="CAQQ02376914">
    <property type="status" value="NOT_ANNOTATED_CDS"/>
    <property type="molecule type" value="Genomic_DNA"/>
</dbReference>
<keyword evidence="1" id="KW-0472">Membrane</keyword>
<evidence type="ECO:0000313" key="3">
    <source>
        <dbReference type="Proteomes" id="UP000015102"/>
    </source>
</evidence>
<evidence type="ECO:0000313" key="2">
    <source>
        <dbReference type="EnsemblMetazoa" id="MESCA011046-PA"/>
    </source>
</evidence>
<dbReference type="Proteomes" id="UP000015102">
    <property type="component" value="Unassembled WGS sequence"/>
</dbReference>
<sequence>PCHLHKHTETDRCFRCRPLNNPLVLITPALSASVYNFIMYPLTLQYTKPSSIAPARYLKIMFTATVYCTLFRVLYRSIRRSRLVLEKLVSVNPIVPKIIES</sequence>
<name>T1H445_MEGSC</name>
<evidence type="ECO:0000256" key="1">
    <source>
        <dbReference type="SAM" id="Phobius"/>
    </source>
</evidence>
<protein>
    <submittedName>
        <fullName evidence="2">Uncharacterized protein</fullName>
    </submittedName>
</protein>
<dbReference type="EMBL" id="CAQQ02376915">
    <property type="status" value="NOT_ANNOTATED_CDS"/>
    <property type="molecule type" value="Genomic_DNA"/>
</dbReference>
<dbReference type="EnsemblMetazoa" id="MESCA011046-RA">
    <property type="protein sequence ID" value="MESCA011046-PA"/>
    <property type="gene ID" value="MESCA011046"/>
</dbReference>
<feature type="transmembrane region" description="Helical" evidence="1">
    <location>
        <begin position="22"/>
        <end position="43"/>
    </location>
</feature>
<keyword evidence="3" id="KW-1185">Reference proteome</keyword>
<reference evidence="3" key="1">
    <citation type="submission" date="2013-02" db="EMBL/GenBank/DDBJ databases">
        <authorList>
            <person name="Hughes D."/>
        </authorList>
    </citation>
    <scope>NUCLEOTIDE SEQUENCE</scope>
    <source>
        <strain>Durham</strain>
        <strain evidence="3">NC isolate 2 -- Noor lab</strain>
    </source>
</reference>